<dbReference type="Proteomes" id="UP000828763">
    <property type="component" value="Segment"/>
</dbReference>
<sequence length="39" mass="4440">MLCLGVDNCQFRCTIIYIERTNSLTQNRDVPSGAPYFIS</sequence>
<dbReference type="EMBL" id="MZ868713">
    <property type="protein sequence ID" value="UAW53521.1"/>
    <property type="molecule type" value="Genomic_DNA"/>
</dbReference>
<evidence type="ECO:0000313" key="1">
    <source>
        <dbReference type="EMBL" id="UAW53521.1"/>
    </source>
</evidence>
<proteinExistence type="predicted"/>
<organism evidence="1 2">
    <name type="scientific">Pseudomonas phage psageK4e</name>
    <dbReference type="NCBI Taxonomy" id="2875723"/>
    <lineage>
        <taxon>Viruses</taxon>
        <taxon>Duplodnaviria</taxon>
        <taxon>Heunggongvirae</taxon>
        <taxon>Uroviricota</taxon>
        <taxon>Caudoviricetes</taxon>
        <taxon>Vandenendeviridae</taxon>
        <taxon>Gorskivirinae</taxon>
        <taxon>Otagovirus</taxon>
        <taxon>Otagovirus psagek4e</taxon>
    </lineage>
</organism>
<reference evidence="1 2" key="1">
    <citation type="submission" date="2021-08" db="EMBL/GenBank/DDBJ databases">
        <authorList>
            <person name="Martino G."/>
            <person name="Holtappels D."/>
            <person name="Wagemans J."/>
            <person name="Lavigne R."/>
            <person name="Turina M."/>
            <person name="Ciuffo M."/>
        </authorList>
    </citation>
    <scope>NUCLEOTIDE SEQUENCE [LARGE SCALE GENOMIC DNA]</scope>
</reference>
<protein>
    <submittedName>
        <fullName evidence="1">Uncharacterized protein</fullName>
    </submittedName>
</protein>
<keyword evidence="2" id="KW-1185">Reference proteome</keyword>
<accession>A0AAE9BSR1</accession>
<gene>
    <name evidence="1" type="ORF">psageK4e_073</name>
</gene>
<evidence type="ECO:0000313" key="2">
    <source>
        <dbReference type="Proteomes" id="UP000828763"/>
    </source>
</evidence>
<name>A0AAE9BSR1_9CAUD</name>